<protein>
    <submittedName>
        <fullName evidence="2">Uncharacterized protein</fullName>
    </submittedName>
</protein>
<dbReference type="Proteomes" id="UP000198900">
    <property type="component" value="Unassembled WGS sequence"/>
</dbReference>
<evidence type="ECO:0000256" key="1">
    <source>
        <dbReference type="SAM" id="MobiDB-lite"/>
    </source>
</evidence>
<keyword evidence="3" id="KW-1185">Reference proteome</keyword>
<dbReference type="EMBL" id="FNDI01000001">
    <property type="protein sequence ID" value="SDG94040.1"/>
    <property type="molecule type" value="Genomic_DNA"/>
</dbReference>
<reference evidence="2" key="1">
    <citation type="submission" date="2016-10" db="EMBL/GenBank/DDBJ databases">
        <authorList>
            <person name="Varghese N."/>
            <person name="Submissions S."/>
        </authorList>
    </citation>
    <scope>NUCLEOTIDE SEQUENCE [LARGE SCALE GENOMIC DNA]</scope>
    <source>
        <strain evidence="2">YR281</strain>
    </source>
</reference>
<evidence type="ECO:0000313" key="3">
    <source>
        <dbReference type="Proteomes" id="UP000198900"/>
    </source>
</evidence>
<sequence>MLAGRHAGVNGHRRKRKPRACRLRADVSTMRENARRDRALAHPLVLVQIRLSPLPLRVSGSSDNLCCNRLEIG</sequence>
<feature type="compositionally biased region" description="Basic residues" evidence="1">
    <location>
        <begin position="11"/>
        <end position="20"/>
    </location>
</feature>
<gene>
    <name evidence="2" type="ORF">SAMN04487926_101305</name>
</gene>
<name>A0A7Z7B022_9BURK</name>
<proteinExistence type="predicted"/>
<organism evidence="2 3">
    <name type="scientific">Paraburkholderia steynii</name>
    <dbReference type="NCBI Taxonomy" id="1245441"/>
    <lineage>
        <taxon>Bacteria</taxon>
        <taxon>Pseudomonadati</taxon>
        <taxon>Pseudomonadota</taxon>
        <taxon>Betaproteobacteria</taxon>
        <taxon>Burkholderiales</taxon>
        <taxon>Burkholderiaceae</taxon>
        <taxon>Paraburkholderia</taxon>
    </lineage>
</organism>
<comment type="caution">
    <text evidence="2">The sequence shown here is derived from an EMBL/GenBank/DDBJ whole genome shotgun (WGS) entry which is preliminary data.</text>
</comment>
<dbReference type="AlphaFoldDB" id="A0A7Z7B022"/>
<feature type="region of interest" description="Disordered" evidence="1">
    <location>
        <begin position="1"/>
        <end position="20"/>
    </location>
</feature>
<accession>A0A7Z7B022</accession>
<evidence type="ECO:0000313" key="2">
    <source>
        <dbReference type="EMBL" id="SDG94040.1"/>
    </source>
</evidence>